<dbReference type="UniPathway" id="UPA00193"/>
<dbReference type="GO" id="GO:0106312">
    <property type="term" value="F:methylenetetrahydrofolate reductase (NADH) activity"/>
    <property type="evidence" value="ECO:0007669"/>
    <property type="project" value="UniProtKB-EC"/>
</dbReference>
<evidence type="ECO:0000256" key="8">
    <source>
        <dbReference type="ARBA" id="ARBA00048628"/>
    </source>
</evidence>
<evidence type="ECO:0000256" key="4">
    <source>
        <dbReference type="ARBA" id="ARBA00022630"/>
    </source>
</evidence>
<keyword evidence="11" id="KW-1185">Reference proteome</keyword>
<comment type="pathway">
    <text evidence="7">Amino-acid biosynthesis; L-methionine biosynthesis via de novo pathway.</text>
</comment>
<evidence type="ECO:0000256" key="9">
    <source>
        <dbReference type="RuleBase" id="RU003862"/>
    </source>
</evidence>
<gene>
    <name evidence="10" type="ORF">SAMN02746041_01736</name>
</gene>
<name>A0A1W1XI84_9BACT</name>
<dbReference type="GO" id="GO:0005829">
    <property type="term" value="C:cytosol"/>
    <property type="evidence" value="ECO:0007669"/>
    <property type="project" value="TreeGrafter"/>
</dbReference>
<keyword evidence="6 9" id="KW-0560">Oxidoreductase</keyword>
<dbReference type="GO" id="GO:0035999">
    <property type="term" value="P:tetrahydrofolate interconversion"/>
    <property type="evidence" value="ECO:0007669"/>
    <property type="project" value="UniProtKB-UniPathway"/>
</dbReference>
<evidence type="ECO:0000256" key="6">
    <source>
        <dbReference type="ARBA" id="ARBA00023002"/>
    </source>
</evidence>
<dbReference type="PANTHER" id="PTHR45754:SF3">
    <property type="entry name" value="METHYLENETETRAHYDROFOLATE REDUCTASE (NADPH)"/>
    <property type="match status" value="1"/>
</dbReference>
<reference evidence="10 11" key="1">
    <citation type="submission" date="2017-04" db="EMBL/GenBank/DDBJ databases">
        <authorList>
            <person name="Afonso C.L."/>
            <person name="Miller P.J."/>
            <person name="Scott M.A."/>
            <person name="Spackman E."/>
            <person name="Goraichik I."/>
            <person name="Dimitrov K.M."/>
            <person name="Suarez D.L."/>
            <person name="Swayne D.E."/>
        </authorList>
    </citation>
    <scope>NUCLEOTIDE SEQUENCE [LARGE SCALE GENOMIC DNA]</scope>
    <source>
        <strain evidence="10 11">DSM 13146</strain>
    </source>
</reference>
<protein>
    <recommendedName>
        <fullName evidence="9">Methylenetetrahydrofolate reductase</fullName>
    </recommendedName>
</protein>
<evidence type="ECO:0000313" key="10">
    <source>
        <dbReference type="EMBL" id="SMC23492.1"/>
    </source>
</evidence>
<comment type="pathway">
    <text evidence="2 9">One-carbon metabolism; tetrahydrofolate interconversion.</text>
</comment>
<keyword evidence="5 9" id="KW-0274">FAD</keyword>
<keyword evidence="4 9" id="KW-0285">Flavoprotein</keyword>
<dbReference type="OrthoDB" id="5428919at2"/>
<dbReference type="AlphaFoldDB" id="A0A1W1XI84"/>
<evidence type="ECO:0000256" key="1">
    <source>
        <dbReference type="ARBA" id="ARBA00001974"/>
    </source>
</evidence>
<dbReference type="Proteomes" id="UP000192783">
    <property type="component" value="Unassembled WGS sequence"/>
</dbReference>
<evidence type="ECO:0000256" key="7">
    <source>
        <dbReference type="ARBA" id="ARBA00034478"/>
    </source>
</evidence>
<dbReference type="STRING" id="1121390.SAMN02746041_01736"/>
<accession>A0A1W1XI84</accession>
<evidence type="ECO:0000313" key="11">
    <source>
        <dbReference type="Proteomes" id="UP000192783"/>
    </source>
</evidence>
<organism evidence="10 11">
    <name type="scientific">Desulfacinum hydrothermale DSM 13146</name>
    <dbReference type="NCBI Taxonomy" id="1121390"/>
    <lineage>
        <taxon>Bacteria</taxon>
        <taxon>Pseudomonadati</taxon>
        <taxon>Thermodesulfobacteriota</taxon>
        <taxon>Syntrophobacteria</taxon>
        <taxon>Syntrophobacterales</taxon>
        <taxon>Syntrophobacteraceae</taxon>
        <taxon>Desulfacinum</taxon>
    </lineage>
</organism>
<dbReference type="InterPro" id="IPR003171">
    <property type="entry name" value="Mehydrof_redctse-like"/>
</dbReference>
<dbReference type="RefSeq" id="WP_084057483.1">
    <property type="nucleotide sequence ID" value="NZ_FWXF01000008.1"/>
</dbReference>
<sequence>MKAGSNLEKVLTSGHFAVTGELGPPRGASVEAVEKKASYLKGVVDSINVTDNQTSVVRMSSVAVCKLLVDMGLEPNLQMVCRDRNRIAMQSDLLGAYALGIRNVLCLSGDHNKFGDHPQSKNVFDVDSVQLISIVKMLRDEGKMLSGQECEGVAKFFIGAAANPFGDPFEFRVTRLAKKIDAGVDFVQTQCIYNMDKWRKYMHMAHEEGLTEKCYIMAGITPLKSVGMARYMAKFVPGLDVPDYYIERLKGVEKKKQAAEGIKIAVEQIQEMREMPGVAGIHLMAIEWEHKVPEILEAAGLLPRPKVD</sequence>
<dbReference type="SUPFAM" id="SSF51730">
    <property type="entry name" value="FAD-linked oxidoreductase"/>
    <property type="match status" value="1"/>
</dbReference>
<dbReference type="EMBL" id="FWXF01000008">
    <property type="protein sequence ID" value="SMC23492.1"/>
    <property type="molecule type" value="Genomic_DNA"/>
</dbReference>
<evidence type="ECO:0000256" key="3">
    <source>
        <dbReference type="ARBA" id="ARBA00006743"/>
    </source>
</evidence>
<comment type="cofactor">
    <cofactor evidence="1 9">
        <name>FAD</name>
        <dbReference type="ChEBI" id="CHEBI:57692"/>
    </cofactor>
</comment>
<dbReference type="InterPro" id="IPR029041">
    <property type="entry name" value="FAD-linked_oxidoreductase-like"/>
</dbReference>
<evidence type="ECO:0000256" key="5">
    <source>
        <dbReference type="ARBA" id="ARBA00022827"/>
    </source>
</evidence>
<dbReference type="Pfam" id="PF02219">
    <property type="entry name" value="MTHFR"/>
    <property type="match status" value="1"/>
</dbReference>
<dbReference type="GO" id="GO:0009086">
    <property type="term" value="P:methionine biosynthetic process"/>
    <property type="evidence" value="ECO:0007669"/>
    <property type="project" value="TreeGrafter"/>
</dbReference>
<evidence type="ECO:0000256" key="2">
    <source>
        <dbReference type="ARBA" id="ARBA00004777"/>
    </source>
</evidence>
<dbReference type="GO" id="GO:0071949">
    <property type="term" value="F:FAD binding"/>
    <property type="evidence" value="ECO:0007669"/>
    <property type="project" value="TreeGrafter"/>
</dbReference>
<comment type="similarity">
    <text evidence="3 9">Belongs to the methylenetetrahydrofolate reductase family.</text>
</comment>
<comment type="catalytic activity">
    <reaction evidence="8">
        <text>(6S)-5-methyl-5,6,7,8-tetrahydrofolate + NAD(+) = (6R)-5,10-methylene-5,6,7,8-tetrahydrofolate + NADH + H(+)</text>
        <dbReference type="Rhea" id="RHEA:19821"/>
        <dbReference type="ChEBI" id="CHEBI:15378"/>
        <dbReference type="ChEBI" id="CHEBI:15636"/>
        <dbReference type="ChEBI" id="CHEBI:18608"/>
        <dbReference type="ChEBI" id="CHEBI:57540"/>
        <dbReference type="ChEBI" id="CHEBI:57945"/>
        <dbReference type="EC" id="1.5.1.54"/>
    </reaction>
    <physiologicalReaction direction="right-to-left" evidence="8">
        <dbReference type="Rhea" id="RHEA:19823"/>
    </physiologicalReaction>
</comment>
<dbReference type="Gene3D" id="3.20.20.220">
    <property type="match status" value="1"/>
</dbReference>
<proteinExistence type="inferred from homology"/>
<dbReference type="PANTHER" id="PTHR45754">
    <property type="entry name" value="METHYLENETETRAHYDROFOLATE REDUCTASE"/>
    <property type="match status" value="1"/>
</dbReference>
<dbReference type="CDD" id="cd00537">
    <property type="entry name" value="MTHFR"/>
    <property type="match status" value="1"/>
</dbReference>